<dbReference type="SUPFAM" id="SSF55073">
    <property type="entry name" value="Nucleotide cyclase"/>
    <property type="match status" value="1"/>
</dbReference>
<evidence type="ECO:0000256" key="1">
    <source>
        <dbReference type="SAM" id="Phobius"/>
    </source>
</evidence>
<dbReference type="Gene3D" id="3.30.70.270">
    <property type="match status" value="1"/>
</dbReference>
<feature type="transmembrane region" description="Helical" evidence="1">
    <location>
        <begin position="91"/>
        <end position="109"/>
    </location>
</feature>
<dbReference type="Proteomes" id="UP000500741">
    <property type="component" value="Chromosome"/>
</dbReference>
<evidence type="ECO:0000313" key="4">
    <source>
        <dbReference type="Proteomes" id="UP000500741"/>
    </source>
</evidence>
<dbReference type="InterPro" id="IPR029787">
    <property type="entry name" value="Nucleotide_cyclase"/>
</dbReference>
<name>A0A6G8B0K2_9LACO</name>
<keyword evidence="1" id="KW-1133">Transmembrane helix</keyword>
<dbReference type="InterPro" id="IPR000160">
    <property type="entry name" value="GGDEF_dom"/>
</dbReference>
<gene>
    <name evidence="3" type="ORF">G7084_05130</name>
</gene>
<evidence type="ECO:0000259" key="2">
    <source>
        <dbReference type="PROSITE" id="PS50887"/>
    </source>
</evidence>
<keyword evidence="4" id="KW-1185">Reference proteome</keyword>
<proteinExistence type="predicted"/>
<keyword evidence="1" id="KW-0812">Transmembrane</keyword>
<accession>A0A6G8B0K2</accession>
<sequence length="285" mass="32820">MKDNKNNSILSDVYLLIFLALILTTAIITNLSGQLMINAIYLFITMLLILVTYFFNLFIGIAFNLIFMFGQALYMIFLNTVNHGEIDLLQIYWLIIPILLSITFYALTIQFRQLQSDNLDLQARIVEQGAFNPKTHLRTTVAFLEDSSIFTETSQRFNIPTSVVAIQIRYLDQLREIMSNRRIDELIQLITSALRQSTRGNDISYLINDNENSLTWAILLYTDIQGAQIVEKRIKENFDKLLLNSSLLKDIDISLKTGAVQYNEDEIKNTNAYMEAAIKEVEYDV</sequence>
<evidence type="ECO:0000313" key="3">
    <source>
        <dbReference type="EMBL" id="QIL50749.1"/>
    </source>
</evidence>
<feature type="transmembrane region" description="Helical" evidence="1">
    <location>
        <begin position="12"/>
        <end position="29"/>
    </location>
</feature>
<feature type="transmembrane region" description="Helical" evidence="1">
    <location>
        <begin position="62"/>
        <end position="79"/>
    </location>
</feature>
<dbReference type="AlphaFoldDB" id="A0A6G8B0K2"/>
<dbReference type="RefSeq" id="WP_166010653.1">
    <property type="nucleotide sequence ID" value="NZ_CP049888.1"/>
</dbReference>
<feature type="transmembrane region" description="Helical" evidence="1">
    <location>
        <begin position="35"/>
        <end position="55"/>
    </location>
</feature>
<organism evidence="3 4">
    <name type="scientific">Weissella coleopterorum</name>
    <dbReference type="NCBI Taxonomy" id="2714949"/>
    <lineage>
        <taxon>Bacteria</taxon>
        <taxon>Bacillati</taxon>
        <taxon>Bacillota</taxon>
        <taxon>Bacilli</taxon>
        <taxon>Lactobacillales</taxon>
        <taxon>Lactobacillaceae</taxon>
        <taxon>Weissella</taxon>
    </lineage>
</organism>
<dbReference type="EMBL" id="CP049888">
    <property type="protein sequence ID" value="QIL50749.1"/>
    <property type="molecule type" value="Genomic_DNA"/>
</dbReference>
<dbReference type="InterPro" id="IPR043128">
    <property type="entry name" value="Rev_trsase/Diguanyl_cyclase"/>
</dbReference>
<dbReference type="PROSITE" id="PS50887">
    <property type="entry name" value="GGDEF"/>
    <property type="match status" value="1"/>
</dbReference>
<protein>
    <submittedName>
        <fullName evidence="3">GGDEF domain-containing protein</fullName>
    </submittedName>
</protein>
<keyword evidence="1" id="KW-0472">Membrane</keyword>
<dbReference type="KEGG" id="wco:G7084_05130"/>
<reference evidence="3 4" key="1">
    <citation type="submission" date="2020-03" db="EMBL/GenBank/DDBJ databases">
        <title>Weissella sp. nov., isolated from Cybister lewisianus.</title>
        <authorList>
            <person name="Hyun D.-W."/>
            <person name="Bae J.-W."/>
        </authorList>
    </citation>
    <scope>NUCLEOTIDE SEQUENCE [LARGE SCALE GENOMIC DNA]</scope>
    <source>
        <strain evidence="3 4">HDW19</strain>
    </source>
</reference>
<feature type="domain" description="GGDEF" evidence="2">
    <location>
        <begin position="162"/>
        <end position="285"/>
    </location>
</feature>